<sequence length="301" mass="30748">MSKPLAAALALTFALAAPTLAFADAESGAPYSQKGDPSIHQIYEAASAGRLSDADAMIAKVLKDYPSSAKAHFVHAELLAKEGRSAAARSELSRARELAPDLPFAKPEAIAGLVRALEQPAAQRSSAAPAAYGHVAPASTAPSLLPKVMLLLALMGAGALLLRHLMRRNMPAAPAWNSGGSVAPSYGGGYVPGYGNGQPMPPQPAPAGGMGLGGALATGAAMGLGAMAVEEAVRHFSRRDDRSDRFQSFGRDDSSDSRGHAPAFANDLGPELDPNMGGNDFGISDASSWDSGDSGSGGDDW</sequence>
<feature type="compositionally biased region" description="Basic and acidic residues" evidence="1">
    <location>
        <begin position="236"/>
        <end position="259"/>
    </location>
</feature>
<dbReference type="SUPFAM" id="SSF48452">
    <property type="entry name" value="TPR-like"/>
    <property type="match status" value="1"/>
</dbReference>
<accession>A0ABU8VCC4</accession>
<keyword evidence="2" id="KW-0812">Transmembrane</keyword>
<gene>
    <name evidence="4" type="ORF">WKW77_07085</name>
</gene>
<dbReference type="InterPro" id="IPR011990">
    <property type="entry name" value="TPR-like_helical_dom_sf"/>
</dbReference>
<dbReference type="Proteomes" id="UP001365846">
    <property type="component" value="Unassembled WGS sequence"/>
</dbReference>
<dbReference type="Gene3D" id="1.25.40.10">
    <property type="entry name" value="Tetratricopeptide repeat domain"/>
    <property type="match status" value="1"/>
</dbReference>
<protein>
    <recommendedName>
        <fullName evidence="6">Tetratricopeptide repeat protein</fullName>
    </recommendedName>
</protein>
<evidence type="ECO:0000313" key="5">
    <source>
        <dbReference type="Proteomes" id="UP001365846"/>
    </source>
</evidence>
<dbReference type="EMBL" id="JBBKZU010000002">
    <property type="protein sequence ID" value="MEJ8810827.1"/>
    <property type="molecule type" value="Genomic_DNA"/>
</dbReference>
<keyword evidence="5" id="KW-1185">Reference proteome</keyword>
<feature type="signal peptide" evidence="3">
    <location>
        <begin position="1"/>
        <end position="23"/>
    </location>
</feature>
<keyword evidence="2" id="KW-0472">Membrane</keyword>
<organism evidence="4 5">
    <name type="scientific">Variovorax ureilyticus</name>
    <dbReference type="NCBI Taxonomy" id="1836198"/>
    <lineage>
        <taxon>Bacteria</taxon>
        <taxon>Pseudomonadati</taxon>
        <taxon>Pseudomonadota</taxon>
        <taxon>Betaproteobacteria</taxon>
        <taxon>Burkholderiales</taxon>
        <taxon>Comamonadaceae</taxon>
        <taxon>Variovorax</taxon>
    </lineage>
</organism>
<evidence type="ECO:0000256" key="3">
    <source>
        <dbReference type="SAM" id="SignalP"/>
    </source>
</evidence>
<evidence type="ECO:0000313" key="4">
    <source>
        <dbReference type="EMBL" id="MEJ8810827.1"/>
    </source>
</evidence>
<evidence type="ECO:0000256" key="2">
    <source>
        <dbReference type="SAM" id="Phobius"/>
    </source>
</evidence>
<dbReference type="RefSeq" id="WP_340356136.1">
    <property type="nucleotide sequence ID" value="NZ_JBBKZU010000002.1"/>
</dbReference>
<proteinExistence type="predicted"/>
<comment type="caution">
    <text evidence="4">The sequence shown here is derived from an EMBL/GenBank/DDBJ whole genome shotgun (WGS) entry which is preliminary data.</text>
</comment>
<reference evidence="4 5" key="1">
    <citation type="submission" date="2024-03" db="EMBL/GenBank/DDBJ databases">
        <title>Novel species of the genus Variovorax.</title>
        <authorList>
            <person name="Liu Q."/>
            <person name="Xin Y.-H."/>
        </authorList>
    </citation>
    <scope>NUCLEOTIDE SEQUENCE [LARGE SCALE GENOMIC DNA]</scope>
    <source>
        <strain evidence="4 5">KACC 18899</strain>
    </source>
</reference>
<feature type="compositionally biased region" description="Low complexity" evidence="1">
    <location>
        <begin position="282"/>
        <end position="293"/>
    </location>
</feature>
<feature type="transmembrane region" description="Helical" evidence="2">
    <location>
        <begin position="144"/>
        <end position="162"/>
    </location>
</feature>
<feature type="chain" id="PRO_5045766388" description="Tetratricopeptide repeat protein" evidence="3">
    <location>
        <begin position="24"/>
        <end position="301"/>
    </location>
</feature>
<keyword evidence="3" id="KW-0732">Signal</keyword>
<evidence type="ECO:0008006" key="6">
    <source>
        <dbReference type="Google" id="ProtNLM"/>
    </source>
</evidence>
<feature type="region of interest" description="Disordered" evidence="1">
    <location>
        <begin position="236"/>
        <end position="301"/>
    </location>
</feature>
<evidence type="ECO:0000256" key="1">
    <source>
        <dbReference type="SAM" id="MobiDB-lite"/>
    </source>
</evidence>
<keyword evidence="2" id="KW-1133">Transmembrane helix</keyword>
<name>A0ABU8VCC4_9BURK</name>